<evidence type="ECO:0000313" key="12">
    <source>
        <dbReference type="EMBL" id="ROW09906.1"/>
    </source>
</evidence>
<evidence type="ECO:0000256" key="7">
    <source>
        <dbReference type="ARBA" id="ARBA00023002"/>
    </source>
</evidence>
<dbReference type="GO" id="GO:0000293">
    <property type="term" value="F:ferric-chelate reductase activity"/>
    <property type="evidence" value="ECO:0007669"/>
    <property type="project" value="UniProtKB-ARBA"/>
</dbReference>
<evidence type="ECO:0000256" key="3">
    <source>
        <dbReference type="ARBA" id="ARBA00022448"/>
    </source>
</evidence>
<name>A0A423X2E1_9PEZI</name>
<keyword evidence="8" id="KW-0406">Ion transport</keyword>
<reference evidence="12 13" key="1">
    <citation type="submission" date="2015-09" db="EMBL/GenBank/DDBJ databases">
        <title>Host preference determinants of Valsa canker pathogens revealed by comparative genomics.</title>
        <authorList>
            <person name="Yin Z."/>
            <person name="Huang L."/>
        </authorList>
    </citation>
    <scope>NUCLEOTIDE SEQUENCE [LARGE SCALE GENOMIC DNA]</scope>
    <source>
        <strain evidence="12 13">SXYLt</strain>
    </source>
</reference>
<dbReference type="GO" id="GO:0006879">
    <property type="term" value="P:intracellular iron ion homeostasis"/>
    <property type="evidence" value="ECO:0007669"/>
    <property type="project" value="TreeGrafter"/>
</dbReference>
<evidence type="ECO:0000313" key="13">
    <source>
        <dbReference type="Proteomes" id="UP000285146"/>
    </source>
</evidence>
<keyword evidence="7" id="KW-0560">Oxidoreductase</keyword>
<dbReference type="InterPro" id="IPR039261">
    <property type="entry name" value="FNR_nucleotide-bd"/>
</dbReference>
<keyword evidence="13" id="KW-1185">Reference proteome</keyword>
<evidence type="ECO:0000256" key="1">
    <source>
        <dbReference type="ARBA" id="ARBA00004141"/>
    </source>
</evidence>
<dbReference type="Pfam" id="PF08030">
    <property type="entry name" value="NAD_binding_6"/>
    <property type="match status" value="1"/>
</dbReference>
<dbReference type="SUPFAM" id="SSF52343">
    <property type="entry name" value="Ferredoxin reductase-like, C-terminal NADP-linked domain"/>
    <property type="match status" value="1"/>
</dbReference>
<dbReference type="PANTHER" id="PTHR32361">
    <property type="entry name" value="FERRIC/CUPRIC REDUCTASE TRANSMEMBRANE COMPONENT"/>
    <property type="match status" value="1"/>
</dbReference>
<evidence type="ECO:0000256" key="2">
    <source>
        <dbReference type="ARBA" id="ARBA00006278"/>
    </source>
</evidence>
<evidence type="ECO:0000256" key="4">
    <source>
        <dbReference type="ARBA" id="ARBA00022692"/>
    </source>
</evidence>
<dbReference type="InterPro" id="IPR017927">
    <property type="entry name" value="FAD-bd_FR_type"/>
</dbReference>
<evidence type="ECO:0000256" key="8">
    <source>
        <dbReference type="ARBA" id="ARBA00023065"/>
    </source>
</evidence>
<evidence type="ECO:0000259" key="11">
    <source>
        <dbReference type="PROSITE" id="PS51384"/>
    </source>
</evidence>
<gene>
    <name evidence="12" type="ORF">VPNG_06314</name>
</gene>
<sequence>MGWPWRIYHVDDQAKDLRRQTLDRYGGYAQLSAFAPIVLFLLFRLSVWTLRTIKARRGSYDAVPASPSRKALRQSPLGIWEARFRRLQWWLEDDVVLFGQTWGRNDEWVFGTAWAIWLLFLSVPETGDDYFHLTKRFGIIAISQLPLQYLLALKSLNPVAFVFKSSHEQVNRYHRVLGVIIYGLFILHAGLYSNYFIKESVLLEKLRTSRAVITGMIGIWSFTFLSTTALRVIRDYSYRIFFITHVVVAIIIPPLIWFHAKSARIFVLEAFVVFLADLVSRKIDTVTSTATLESIPGTSLIKVTTSIPVEKANRFRSHPGSHIYLQVPPGSRPSTSLASWDYLVHEFLYNPFTVAAVDEATGDITLVARHHSGPVTSTLKQLTNNKTPQGAAQVQLAIEGPYGVPSFFPELSEGGYDRILLVAGGVGATFTVPLYRALANDNPSTKVQLVWAVRGTADADWVLAGTDGKAFAGSQNVQVFVTGSVDNGSGQQADGEGVELTTLNHGHEIRHQLARPNLKKIVDGVFQQGLEERVAVLFCGPTEMGRELRRHVGVWVRKGRVVFWHSESFAW</sequence>
<keyword evidence="9 10" id="KW-0472">Membrane</keyword>
<accession>A0A423X2E1</accession>
<dbReference type="SFLD" id="SFLDG01168">
    <property type="entry name" value="Ferric_reductase_subgroup_(FRE"/>
    <property type="match status" value="1"/>
</dbReference>
<keyword evidence="5" id="KW-0249">Electron transport</keyword>
<evidence type="ECO:0000256" key="5">
    <source>
        <dbReference type="ARBA" id="ARBA00022982"/>
    </source>
</evidence>
<keyword evidence="6 10" id="KW-1133">Transmembrane helix</keyword>
<dbReference type="Pfam" id="PF01794">
    <property type="entry name" value="Ferric_reduct"/>
    <property type="match status" value="1"/>
</dbReference>
<feature type="domain" description="FAD-binding FR-type" evidence="11">
    <location>
        <begin position="279"/>
        <end position="408"/>
    </location>
</feature>
<evidence type="ECO:0000256" key="10">
    <source>
        <dbReference type="SAM" id="Phobius"/>
    </source>
</evidence>
<feature type="transmembrane region" description="Helical" evidence="10">
    <location>
        <begin position="211"/>
        <end position="233"/>
    </location>
</feature>
<dbReference type="OrthoDB" id="10006946at2759"/>
<feature type="transmembrane region" description="Helical" evidence="10">
    <location>
        <begin position="27"/>
        <end position="47"/>
    </location>
</feature>
<keyword evidence="4 10" id="KW-0812">Transmembrane</keyword>
<dbReference type="InParanoid" id="A0A423X2E1"/>
<dbReference type="Gene3D" id="3.40.50.80">
    <property type="entry name" value="Nucleotide-binding domain of ferredoxin-NADP reductase (FNR) module"/>
    <property type="match status" value="1"/>
</dbReference>
<evidence type="ECO:0000256" key="9">
    <source>
        <dbReference type="ARBA" id="ARBA00023136"/>
    </source>
</evidence>
<feature type="transmembrane region" description="Helical" evidence="10">
    <location>
        <begin position="240"/>
        <end position="257"/>
    </location>
</feature>
<dbReference type="AlphaFoldDB" id="A0A423X2E1"/>
<dbReference type="InterPro" id="IPR013121">
    <property type="entry name" value="Fe_red_NAD-bd_6"/>
</dbReference>
<dbReference type="InterPro" id="IPR013130">
    <property type="entry name" value="Fe3_Rdtase_TM_dom"/>
</dbReference>
<dbReference type="PROSITE" id="PS51384">
    <property type="entry name" value="FAD_FR"/>
    <property type="match status" value="1"/>
</dbReference>
<comment type="similarity">
    <text evidence="2">Belongs to the ferric reductase (FRE) family.</text>
</comment>
<dbReference type="Pfam" id="PF08022">
    <property type="entry name" value="FAD_binding_8"/>
    <property type="match status" value="1"/>
</dbReference>
<organism evidence="12 13">
    <name type="scientific">Cytospora leucostoma</name>
    <dbReference type="NCBI Taxonomy" id="1230097"/>
    <lineage>
        <taxon>Eukaryota</taxon>
        <taxon>Fungi</taxon>
        <taxon>Dikarya</taxon>
        <taxon>Ascomycota</taxon>
        <taxon>Pezizomycotina</taxon>
        <taxon>Sordariomycetes</taxon>
        <taxon>Sordariomycetidae</taxon>
        <taxon>Diaporthales</taxon>
        <taxon>Cytosporaceae</taxon>
        <taxon>Cytospora</taxon>
    </lineage>
</organism>
<dbReference type="InterPro" id="IPR013112">
    <property type="entry name" value="FAD-bd_8"/>
</dbReference>
<comment type="subcellular location">
    <subcellularLocation>
        <location evidence="1">Membrane</location>
        <topology evidence="1">Multi-pass membrane protein</topology>
    </subcellularLocation>
</comment>
<dbReference type="STRING" id="1230097.A0A423X2E1"/>
<dbReference type="InterPro" id="IPR051410">
    <property type="entry name" value="Ferric/Cupric_Reductase"/>
</dbReference>
<dbReference type="GO" id="GO:0005886">
    <property type="term" value="C:plasma membrane"/>
    <property type="evidence" value="ECO:0007669"/>
    <property type="project" value="TreeGrafter"/>
</dbReference>
<proteinExistence type="inferred from homology"/>
<comment type="caution">
    <text evidence="12">The sequence shown here is derived from an EMBL/GenBank/DDBJ whole genome shotgun (WGS) entry which is preliminary data.</text>
</comment>
<protein>
    <recommendedName>
        <fullName evidence="11">FAD-binding FR-type domain-containing protein</fullName>
    </recommendedName>
</protein>
<dbReference type="EMBL" id="LKEB01000030">
    <property type="protein sequence ID" value="ROW09906.1"/>
    <property type="molecule type" value="Genomic_DNA"/>
</dbReference>
<evidence type="ECO:0000256" key="6">
    <source>
        <dbReference type="ARBA" id="ARBA00022989"/>
    </source>
</evidence>
<dbReference type="GO" id="GO:0006826">
    <property type="term" value="P:iron ion transport"/>
    <property type="evidence" value="ECO:0007669"/>
    <property type="project" value="TreeGrafter"/>
</dbReference>
<dbReference type="PANTHER" id="PTHR32361:SF28">
    <property type="entry name" value="FRP1P"/>
    <property type="match status" value="1"/>
</dbReference>
<feature type="transmembrane region" description="Helical" evidence="10">
    <location>
        <begin position="173"/>
        <end position="191"/>
    </location>
</feature>
<dbReference type="Proteomes" id="UP000285146">
    <property type="component" value="Unassembled WGS sequence"/>
</dbReference>
<keyword evidence="3" id="KW-0813">Transport</keyword>
<dbReference type="SFLD" id="SFLDS00052">
    <property type="entry name" value="Ferric_Reductase_Domain"/>
    <property type="match status" value="1"/>
</dbReference>
<dbReference type="GO" id="GO:0015677">
    <property type="term" value="P:copper ion import"/>
    <property type="evidence" value="ECO:0007669"/>
    <property type="project" value="TreeGrafter"/>
</dbReference>
<dbReference type="CDD" id="cd06186">
    <property type="entry name" value="NOX_Duox_like_FAD_NADP"/>
    <property type="match status" value="1"/>
</dbReference>